<sequence length="836" mass="93949">MNPCENEILSSSVTYFANIRCVTMETRYHMPTTTTAPPRPEKSKLRQKSIIESDPIPSAAQSRFTEQFDIIPPPELLDALADTDFHVSTTRKNSKPSTIGKTLRPFLPSSPSSSTILTLDQHQHPLVTANENTNSHSRPPLSNSATRNASAAPPLMRSQSAPWMNRLFNNSDEDDQPQPTASFSSKQKRAPSITEEQEQPIDKSLSTSTKGSTRMPSLFSLNRAEVIVTRLDQWQLLLKAVIAWLEEVVKIHFQSSRSYSQRSLPFIKHDFSHQHRNNNDDDEEEKDALTTLQAGLQMLTMHVANEQKEFGKHIQQDILPGLHKLRRDCKDMIRGLKEEPELVMDELLRLAETTRKSMAALNKHCKAADAGKHIEHDPMLSNLYVLRHLKREIDEENRMRELMVPIQKGTAAFEARCLEQLKPAIAYCYQFMAPQMWDNTEDQETASFKLVMDQLMPDHEWKRFYESKKKDLVNEDNPKKDYLKINYPNKMSPFVMTVAKGVLERRIGVLKQFTDRYYILSHCGYLHEFTMDDKVSPERSIYMPDSTVVPSIDISHLANDAPSDNKDGPYTFEIHKRGTQVLQRDRVYVFRTNSREELLSWCRALVDASTRTTPPRAAIMPQHTNITPVNGHPHQISRPPSTHGSSSSSSQTSSFAQQQSQQQHPNPASGSTVSVPNTVRPQSDTNNSRPASTHDNDDAASIMTARPTAPAAAPAPETPTSTASSTQPPPEAISQDAVKEQQQEDQQQHDESDANTQRFSRASTQFDDSESSVYFSSTSAPPSPSASSIVSLSAVEDTRIPALDEEIEEPSTPRPTTANTTFYMPMLNTSEKANAS</sequence>
<reference evidence="4" key="1">
    <citation type="submission" date="2013-08" db="EMBL/GenBank/DDBJ databases">
        <title>Gene expansion shapes genome architecture in the human pathogen Lichtheimia corymbifera: an evolutionary genomics analysis in the ancient terrestrial Mucorales (Mucoromycotina).</title>
        <authorList>
            <person name="Schwartze V.U."/>
            <person name="Winter S."/>
            <person name="Shelest E."/>
            <person name="Marcet-Houben M."/>
            <person name="Horn F."/>
            <person name="Wehner S."/>
            <person name="Hoffmann K."/>
            <person name="Riege K."/>
            <person name="Sammeth M."/>
            <person name="Nowrousian M."/>
            <person name="Valiante V."/>
            <person name="Linde J."/>
            <person name="Jacobsen I.D."/>
            <person name="Marz M."/>
            <person name="Brakhage A.A."/>
            <person name="Gabaldon T."/>
            <person name="Bocker S."/>
            <person name="Voigt K."/>
        </authorList>
    </citation>
    <scope>NUCLEOTIDE SEQUENCE [LARGE SCALE GENOMIC DNA]</scope>
    <source>
        <strain evidence="4">FSU 9682</strain>
    </source>
</reference>
<dbReference type="OrthoDB" id="2264563at2759"/>
<feature type="compositionally biased region" description="Polar residues" evidence="2">
    <location>
        <begin position="814"/>
        <end position="836"/>
    </location>
</feature>
<evidence type="ECO:0000256" key="2">
    <source>
        <dbReference type="SAM" id="MobiDB-lite"/>
    </source>
</evidence>
<feature type="compositionally biased region" description="Low complexity" evidence="2">
    <location>
        <begin position="645"/>
        <end position="663"/>
    </location>
</feature>
<feature type="compositionally biased region" description="Low complexity" evidence="2">
    <location>
        <begin position="704"/>
        <end position="726"/>
    </location>
</feature>
<evidence type="ECO:0000259" key="3">
    <source>
        <dbReference type="PROSITE" id="PS50003"/>
    </source>
</evidence>
<gene>
    <name evidence="4" type="ORF">LCOR_00583.1</name>
</gene>
<dbReference type="PANTHER" id="PTHR31941:SF1">
    <property type="entry name" value="CYTOSKELETAL SIGNALING PROTEIN SLM1"/>
    <property type="match status" value="1"/>
</dbReference>
<dbReference type="InterPro" id="IPR011993">
    <property type="entry name" value="PH-like_dom_sf"/>
</dbReference>
<protein>
    <submittedName>
        <fullName evidence="4">Ph domain protein</fullName>
    </submittedName>
</protein>
<keyword evidence="5" id="KW-1185">Reference proteome</keyword>
<accession>A0A068RFQ2</accession>
<dbReference type="Pfam" id="PF20399">
    <property type="entry name" value="PH_20"/>
    <property type="match status" value="1"/>
</dbReference>
<feature type="compositionally biased region" description="Polar residues" evidence="2">
    <location>
        <begin position="754"/>
        <end position="775"/>
    </location>
</feature>
<dbReference type="SMART" id="SM00233">
    <property type="entry name" value="PH"/>
    <property type="match status" value="1"/>
</dbReference>
<feature type="compositionally biased region" description="Low complexity" evidence="2">
    <location>
        <begin position="776"/>
        <end position="794"/>
    </location>
</feature>
<feature type="compositionally biased region" description="Polar residues" evidence="2">
    <location>
        <begin position="89"/>
        <end position="100"/>
    </location>
</feature>
<feature type="compositionally biased region" description="Polar residues" evidence="2">
    <location>
        <begin position="664"/>
        <end position="691"/>
    </location>
</feature>
<keyword evidence="1" id="KW-0597">Phosphoprotein</keyword>
<feature type="region of interest" description="Disordered" evidence="2">
    <location>
        <begin position="613"/>
        <end position="836"/>
    </location>
</feature>
<feature type="compositionally biased region" description="Polar residues" evidence="2">
    <location>
        <begin position="129"/>
        <end position="149"/>
    </location>
</feature>
<dbReference type="Proteomes" id="UP000027586">
    <property type="component" value="Unassembled WGS sequence"/>
</dbReference>
<feature type="compositionally biased region" description="Polar residues" evidence="2">
    <location>
        <begin position="204"/>
        <end position="215"/>
    </location>
</feature>
<dbReference type="InterPro" id="IPR046868">
    <property type="entry name" value="BAR_4"/>
</dbReference>
<feature type="domain" description="PH" evidence="3">
    <location>
        <begin position="496"/>
        <end position="610"/>
    </location>
</feature>
<comment type="caution">
    <text evidence="4">The sequence shown here is derived from an EMBL/GenBank/DDBJ whole genome shotgun (WGS) entry which is preliminary data.</text>
</comment>
<feature type="compositionally biased region" description="Basic and acidic residues" evidence="2">
    <location>
        <begin position="737"/>
        <end position="752"/>
    </location>
</feature>
<name>A0A068RFQ2_9FUNG</name>
<evidence type="ECO:0000256" key="1">
    <source>
        <dbReference type="ARBA" id="ARBA00022553"/>
    </source>
</evidence>
<evidence type="ECO:0000313" key="5">
    <source>
        <dbReference type="Proteomes" id="UP000027586"/>
    </source>
</evidence>
<dbReference type="InterPro" id="IPR046869">
    <property type="entry name" value="SLM1/RGC1-like_PH"/>
</dbReference>
<feature type="compositionally biased region" description="Polar residues" evidence="2">
    <location>
        <begin position="157"/>
        <end position="170"/>
    </location>
</feature>
<dbReference type="VEuPathDB" id="FungiDB:LCOR_00583.1"/>
<dbReference type="AlphaFoldDB" id="A0A068RFQ2"/>
<dbReference type="STRING" id="1263082.A0A068RFQ2"/>
<dbReference type="InterPro" id="IPR001849">
    <property type="entry name" value="PH_domain"/>
</dbReference>
<organism evidence="4 5">
    <name type="scientific">Lichtheimia corymbifera JMRC:FSU:9682</name>
    <dbReference type="NCBI Taxonomy" id="1263082"/>
    <lineage>
        <taxon>Eukaryota</taxon>
        <taxon>Fungi</taxon>
        <taxon>Fungi incertae sedis</taxon>
        <taxon>Mucoromycota</taxon>
        <taxon>Mucoromycotina</taxon>
        <taxon>Mucoromycetes</taxon>
        <taxon>Mucorales</taxon>
        <taxon>Lichtheimiaceae</taxon>
        <taxon>Lichtheimia</taxon>
    </lineage>
</organism>
<proteinExistence type="predicted"/>
<dbReference type="EMBL" id="CBTN010000002">
    <property type="protein sequence ID" value="CDH48814.1"/>
    <property type="molecule type" value="Genomic_DNA"/>
</dbReference>
<dbReference type="SUPFAM" id="SSF50729">
    <property type="entry name" value="PH domain-like"/>
    <property type="match status" value="1"/>
</dbReference>
<dbReference type="Pfam" id="PF20400">
    <property type="entry name" value="BAR_4"/>
    <property type="match status" value="1"/>
</dbReference>
<feature type="region of interest" description="Disordered" evidence="2">
    <location>
        <begin position="89"/>
        <end position="116"/>
    </location>
</feature>
<dbReference type="PROSITE" id="PS50003">
    <property type="entry name" value="PH_DOMAIN"/>
    <property type="match status" value="1"/>
</dbReference>
<dbReference type="PANTHER" id="PTHR31941">
    <property type="entry name" value="CYTOSKELETAL SIGNALING PROTEIN SLM1"/>
    <property type="match status" value="1"/>
</dbReference>
<dbReference type="Gene3D" id="2.30.29.30">
    <property type="entry name" value="Pleckstrin-homology domain (PH domain)/Phosphotyrosine-binding domain (PTB)"/>
    <property type="match status" value="1"/>
</dbReference>
<feature type="region of interest" description="Disordered" evidence="2">
    <location>
        <begin position="129"/>
        <end position="215"/>
    </location>
</feature>
<evidence type="ECO:0000313" key="4">
    <source>
        <dbReference type="EMBL" id="CDH48814.1"/>
    </source>
</evidence>